<organism evidence="1 2">
    <name type="scientific">Weissella oryzae (strain DSM 25784 / JCM 18191 / LMG 30913 / SG25)</name>
    <dbReference type="NCBI Taxonomy" id="1329250"/>
    <lineage>
        <taxon>Bacteria</taxon>
        <taxon>Bacillati</taxon>
        <taxon>Bacillota</taxon>
        <taxon>Bacilli</taxon>
        <taxon>Lactobacillales</taxon>
        <taxon>Lactobacillaceae</taxon>
        <taxon>Weissella</taxon>
    </lineage>
</organism>
<proteinExistence type="predicted"/>
<reference evidence="2" key="1">
    <citation type="journal article" date="2014" name="Genome Announc.">
        <title>Draft genome sequence of Weissella oryzae SG25T, isolated from fermented rice grains.</title>
        <authorList>
            <person name="Tanizawa Y."/>
            <person name="Fujisawa T."/>
            <person name="Mochizuki T."/>
            <person name="Kaminuma E."/>
            <person name="Suzuki Y."/>
            <person name="Nakamura Y."/>
            <person name="Tohno M."/>
        </authorList>
    </citation>
    <scope>NUCLEOTIDE SEQUENCE [LARGE SCALE GENOMIC DNA]</scope>
    <source>
        <strain evidence="2">DSM 25784 / JCM 18191 / LMG 30913 / SG25</strain>
    </source>
</reference>
<dbReference type="OrthoDB" id="9811740at2"/>
<dbReference type="EMBL" id="DF820484">
    <property type="protein sequence ID" value="GAK30076.1"/>
    <property type="molecule type" value="Genomic_DNA"/>
</dbReference>
<dbReference type="PANTHER" id="PTHR31891:SF1">
    <property type="entry name" value="FORMAMIDASE C869.04-RELATED"/>
    <property type="match status" value="1"/>
</dbReference>
<evidence type="ECO:0000313" key="2">
    <source>
        <dbReference type="Proteomes" id="UP000030643"/>
    </source>
</evidence>
<name>A0A069CY99_WEIOS</name>
<dbReference type="Gene3D" id="2.40.10.120">
    <property type="match status" value="1"/>
</dbReference>
<dbReference type="Proteomes" id="UP000030643">
    <property type="component" value="Unassembled WGS sequence"/>
</dbReference>
<dbReference type="Gene3D" id="3.10.28.20">
    <property type="entry name" value="Acetamidase/Formamidase-like domains"/>
    <property type="match status" value="1"/>
</dbReference>
<dbReference type="STRING" id="1329250.WOSG25_011730"/>
<dbReference type="Pfam" id="PF03069">
    <property type="entry name" value="FmdA_AmdA"/>
    <property type="match status" value="2"/>
</dbReference>
<accession>A0A069CY99</accession>
<dbReference type="InterPro" id="IPR004304">
    <property type="entry name" value="FmdA_AmdA"/>
</dbReference>
<sequence length="301" mass="31919">MGHVVESTDVIYEFSASNQPVLTVQSGATVVFNTQDCFGNQIKDENFEFTGLDWEHINPATGPVYIEDALPGDILKVEIQAVNVDQQAIMLTGENLGVNGGHLFGNIIKALPVDETTVHFSDQVRLQKRTMIGVIGVAPAGEPVNTGTPGVHGGNMDVKKIGAATTLYFTVNVLGALLAMGDLHALMADGEVGVSGAEIAGQVTTRLSVIKNLTLPTPLLVTADALMPIAVGEDLDAAATEATLRASQFLVDYSDLSLAHATMLLSLVGELANCQMVDPLKTVRMEIPKDVLQQLNVPTEF</sequence>
<dbReference type="PANTHER" id="PTHR31891">
    <property type="entry name" value="FORMAMIDASE C869.04-RELATED"/>
    <property type="match status" value="1"/>
</dbReference>
<evidence type="ECO:0000313" key="1">
    <source>
        <dbReference type="EMBL" id="GAK30076.1"/>
    </source>
</evidence>
<dbReference type="GO" id="GO:0016811">
    <property type="term" value="F:hydrolase activity, acting on carbon-nitrogen (but not peptide) bonds, in linear amides"/>
    <property type="evidence" value="ECO:0007669"/>
    <property type="project" value="InterPro"/>
</dbReference>
<dbReference type="AlphaFoldDB" id="A0A069CY99"/>
<gene>
    <name evidence="1" type="ORF">WOSG25_011730</name>
</gene>
<dbReference type="RefSeq" id="WP_027698216.1">
    <property type="nucleotide sequence ID" value="NZ_DF820484.1"/>
</dbReference>
<keyword evidence="2" id="KW-1185">Reference proteome</keyword>
<protein>
    <submittedName>
        <fullName evidence="1">Acetamidase/formamidase</fullName>
    </submittedName>
</protein>
<dbReference type="SUPFAM" id="SSF141130">
    <property type="entry name" value="Acetamidase/Formamidase-like"/>
    <property type="match status" value="1"/>
</dbReference>
<dbReference type="Gene3D" id="2.60.120.580">
    <property type="entry name" value="Acetamidase/Formamidase-like domains"/>
    <property type="match status" value="1"/>
</dbReference>
<dbReference type="eggNOG" id="COG2421">
    <property type="taxonomic scope" value="Bacteria"/>
</dbReference>